<protein>
    <recommendedName>
        <fullName evidence="3">Integrase</fullName>
    </recommendedName>
</protein>
<sequence>MYVEAVPEIIERIDKAMAMHLAPMAQAFAGVLIDGEEQATRAGDPTSRIVDPDNLGRPVGNCGTYGFCGAIAPIACYTCRNFQPWLDGPHEEVLDKLLNERKRIMDETGDATIASVNDRLILACAEVIRLCEARKGGAEP</sequence>
<organism evidence="1 2">
    <name type="scientific">Roseomonas genomospecies 6</name>
    <dbReference type="NCBI Taxonomy" id="214106"/>
    <lineage>
        <taxon>Bacteria</taxon>
        <taxon>Pseudomonadati</taxon>
        <taxon>Pseudomonadota</taxon>
        <taxon>Alphaproteobacteria</taxon>
        <taxon>Acetobacterales</taxon>
        <taxon>Roseomonadaceae</taxon>
        <taxon>Roseomonas</taxon>
    </lineage>
</organism>
<reference evidence="1 2" key="1">
    <citation type="submission" date="2018-07" db="EMBL/GenBank/DDBJ databases">
        <title>Genome sequence of Azospirillum sp. ATCC 49961.</title>
        <authorList>
            <person name="Sant'Anna F.H."/>
            <person name="Baldani J.I."/>
            <person name="Zilli J.E."/>
            <person name="Reis V.M."/>
            <person name="Hartmann A."/>
            <person name="Cruz L."/>
            <person name="de Souza E.M."/>
            <person name="de Oliveira Pedrosa F."/>
            <person name="Passaglia L.M.P."/>
        </authorList>
    </citation>
    <scope>NUCLEOTIDE SEQUENCE [LARGE SCALE GENOMIC DNA]</scope>
    <source>
        <strain evidence="1 2">ATCC 49961</strain>
    </source>
</reference>
<proteinExistence type="predicted"/>
<dbReference type="AlphaFoldDB" id="A0A9W7NER1"/>
<dbReference type="Proteomes" id="UP000480854">
    <property type="component" value="Unassembled WGS sequence"/>
</dbReference>
<dbReference type="RefSeq" id="WP_149472535.1">
    <property type="nucleotide sequence ID" value="NZ_QOKW01000056.1"/>
</dbReference>
<keyword evidence="2" id="KW-1185">Reference proteome</keyword>
<dbReference type="OrthoDB" id="8368662at2"/>
<evidence type="ECO:0000313" key="1">
    <source>
        <dbReference type="EMBL" id="KAA0675728.1"/>
    </source>
</evidence>
<gene>
    <name evidence="1" type="ORF">DS843_30235</name>
</gene>
<name>A0A9W7NER1_9PROT</name>
<comment type="caution">
    <text evidence="1">The sequence shown here is derived from an EMBL/GenBank/DDBJ whole genome shotgun (WGS) entry which is preliminary data.</text>
</comment>
<dbReference type="EMBL" id="QOKW01000056">
    <property type="protein sequence ID" value="KAA0675728.1"/>
    <property type="molecule type" value="Genomic_DNA"/>
</dbReference>
<accession>A0A9W7NER1</accession>
<evidence type="ECO:0008006" key="3">
    <source>
        <dbReference type="Google" id="ProtNLM"/>
    </source>
</evidence>
<evidence type="ECO:0000313" key="2">
    <source>
        <dbReference type="Proteomes" id="UP000480854"/>
    </source>
</evidence>